<dbReference type="Proteomes" id="UP001216674">
    <property type="component" value="Unassembled WGS sequence"/>
</dbReference>
<organism evidence="2 3">
    <name type="scientific">Cupriavidus basilensis</name>
    <dbReference type="NCBI Taxonomy" id="68895"/>
    <lineage>
        <taxon>Bacteria</taxon>
        <taxon>Pseudomonadati</taxon>
        <taxon>Pseudomonadota</taxon>
        <taxon>Betaproteobacteria</taxon>
        <taxon>Burkholderiales</taxon>
        <taxon>Burkholderiaceae</taxon>
        <taxon>Cupriavidus</taxon>
    </lineage>
</organism>
<sequence>MRNALTRFLQIALLFALAACRPSDAPAAATAHEDTMVPLQVGILNYTDDYIDEVYVNGSWSGGMVKHAGGGGFAGHAEVPRQWDPNYKLTVRWRTEPLYLKSPDAFYERELTTQPYQLDERGRMTFLWVAFFPGGVAKLFPTLVGPGHPDFPEGLLAPKLQCRKEHPGSAHCEGPPQLWDLMRKGKAAHTEDKTP</sequence>
<protein>
    <submittedName>
        <fullName evidence="2">DUF3304 domain-containing protein</fullName>
    </submittedName>
</protein>
<feature type="chain" id="PRO_5047452367" evidence="1">
    <location>
        <begin position="28"/>
        <end position="195"/>
    </location>
</feature>
<comment type="caution">
    <text evidence="2">The sequence shown here is derived from an EMBL/GenBank/DDBJ whole genome shotgun (WGS) entry which is preliminary data.</text>
</comment>
<dbReference type="PROSITE" id="PS51257">
    <property type="entry name" value="PROKAR_LIPOPROTEIN"/>
    <property type="match status" value="1"/>
</dbReference>
<feature type="signal peptide" evidence="1">
    <location>
        <begin position="1"/>
        <end position="27"/>
    </location>
</feature>
<evidence type="ECO:0000313" key="3">
    <source>
        <dbReference type="Proteomes" id="UP001216674"/>
    </source>
</evidence>
<dbReference type="EMBL" id="JARJLM010000577">
    <property type="protein sequence ID" value="MDF3838290.1"/>
    <property type="molecule type" value="Genomic_DNA"/>
</dbReference>
<reference evidence="2 3" key="1">
    <citation type="submission" date="2023-03" db="EMBL/GenBank/DDBJ databases">
        <title>Draft assemblies of triclosan tolerant bacteria isolated from returned activated sludge.</title>
        <authorList>
            <person name="Van Hamelsveld S."/>
        </authorList>
    </citation>
    <scope>NUCLEOTIDE SEQUENCE [LARGE SCALE GENOMIC DNA]</scope>
    <source>
        <strain evidence="2 3">GW210010_S58</strain>
    </source>
</reference>
<keyword evidence="3" id="KW-1185">Reference proteome</keyword>
<evidence type="ECO:0000256" key="1">
    <source>
        <dbReference type="SAM" id="SignalP"/>
    </source>
</evidence>
<dbReference type="Pfam" id="PF11745">
    <property type="entry name" value="DUF3304"/>
    <property type="match status" value="1"/>
</dbReference>
<dbReference type="InterPro" id="IPR021733">
    <property type="entry name" value="DUF3304"/>
</dbReference>
<proteinExistence type="predicted"/>
<gene>
    <name evidence="2" type="ORF">P3W85_35975</name>
</gene>
<evidence type="ECO:0000313" key="2">
    <source>
        <dbReference type="EMBL" id="MDF3838290.1"/>
    </source>
</evidence>
<name>A0ABT6B078_9BURK</name>
<keyword evidence="1" id="KW-0732">Signal</keyword>
<dbReference type="RefSeq" id="WP_276268279.1">
    <property type="nucleotide sequence ID" value="NZ_JARJLM010000577.1"/>
</dbReference>
<accession>A0ABT6B078</accession>